<comment type="caution">
    <text evidence="2">The sequence shown here is derived from an EMBL/GenBank/DDBJ whole genome shotgun (WGS) entry which is preliminary data.</text>
</comment>
<proteinExistence type="predicted"/>
<organism evidence="2 3">
    <name type="scientific">Mucuna pruriens</name>
    <name type="common">Velvet bean</name>
    <name type="synonym">Dolichos pruriens</name>
    <dbReference type="NCBI Taxonomy" id="157652"/>
    <lineage>
        <taxon>Eukaryota</taxon>
        <taxon>Viridiplantae</taxon>
        <taxon>Streptophyta</taxon>
        <taxon>Embryophyta</taxon>
        <taxon>Tracheophyta</taxon>
        <taxon>Spermatophyta</taxon>
        <taxon>Magnoliopsida</taxon>
        <taxon>eudicotyledons</taxon>
        <taxon>Gunneridae</taxon>
        <taxon>Pentapetalae</taxon>
        <taxon>rosids</taxon>
        <taxon>fabids</taxon>
        <taxon>Fabales</taxon>
        <taxon>Fabaceae</taxon>
        <taxon>Papilionoideae</taxon>
        <taxon>50 kb inversion clade</taxon>
        <taxon>NPAAA clade</taxon>
        <taxon>indigoferoid/millettioid clade</taxon>
        <taxon>Phaseoleae</taxon>
        <taxon>Mucuna</taxon>
    </lineage>
</organism>
<evidence type="ECO:0000313" key="3">
    <source>
        <dbReference type="Proteomes" id="UP000257109"/>
    </source>
</evidence>
<feature type="compositionally biased region" description="Polar residues" evidence="1">
    <location>
        <begin position="80"/>
        <end position="113"/>
    </location>
</feature>
<gene>
    <name evidence="2" type="ORF">CR513_49941</name>
</gene>
<dbReference type="EMBL" id="QJKJ01011570">
    <property type="protein sequence ID" value="RDX70787.1"/>
    <property type="molecule type" value="Genomic_DNA"/>
</dbReference>
<feature type="region of interest" description="Disordered" evidence="1">
    <location>
        <begin position="53"/>
        <end position="72"/>
    </location>
</feature>
<keyword evidence="3" id="KW-1185">Reference proteome</keyword>
<feature type="region of interest" description="Disordered" evidence="1">
    <location>
        <begin position="79"/>
        <end position="113"/>
    </location>
</feature>
<dbReference type="OrthoDB" id="1747743at2759"/>
<sequence length="113" mass="12935">MPLLEDYSDVEVTEPIDGVVLVTRHALSIQPKEDGDMEKYEHIFHTRYHINDKVQPSSQPIARRPSREHLQPSRLYLGQVETQPSRQNGPIRSKAQWHSTSVIHSEATSVPTQ</sequence>
<feature type="non-terminal residue" evidence="2">
    <location>
        <position position="1"/>
    </location>
</feature>
<protein>
    <submittedName>
        <fullName evidence="2">Uncharacterized protein</fullName>
    </submittedName>
</protein>
<reference evidence="2" key="1">
    <citation type="submission" date="2018-05" db="EMBL/GenBank/DDBJ databases">
        <title>Draft genome of Mucuna pruriens seed.</title>
        <authorList>
            <person name="Nnadi N.E."/>
            <person name="Vos R."/>
            <person name="Hasami M.H."/>
            <person name="Devisetty U.K."/>
            <person name="Aguiy J.C."/>
        </authorList>
    </citation>
    <scope>NUCLEOTIDE SEQUENCE [LARGE SCALE GENOMIC DNA]</scope>
    <source>
        <strain evidence="2">JCA_2017</strain>
    </source>
</reference>
<accession>A0A371EXK1</accession>
<dbReference type="Proteomes" id="UP000257109">
    <property type="component" value="Unassembled WGS sequence"/>
</dbReference>
<dbReference type="AlphaFoldDB" id="A0A371EXK1"/>
<name>A0A371EXK1_MUCPR</name>
<evidence type="ECO:0000313" key="2">
    <source>
        <dbReference type="EMBL" id="RDX70787.1"/>
    </source>
</evidence>
<evidence type="ECO:0000256" key="1">
    <source>
        <dbReference type="SAM" id="MobiDB-lite"/>
    </source>
</evidence>